<feature type="transmembrane region" description="Helical" evidence="1">
    <location>
        <begin position="12"/>
        <end position="37"/>
    </location>
</feature>
<keyword evidence="1" id="KW-0812">Transmembrane</keyword>
<comment type="caution">
    <text evidence="2">The sequence shown here is derived from an EMBL/GenBank/DDBJ whole genome shotgun (WGS) entry which is preliminary data.</text>
</comment>
<keyword evidence="1" id="KW-1133">Transmembrane helix</keyword>
<dbReference type="AlphaFoldDB" id="A0A2M7QE42"/>
<gene>
    <name evidence="2" type="ORF">COY90_00365</name>
</gene>
<organism evidence="2 3">
    <name type="scientific">Candidatus Roizmanbacteria bacterium CG_4_10_14_0_8_um_filter_39_9</name>
    <dbReference type="NCBI Taxonomy" id="1974829"/>
    <lineage>
        <taxon>Bacteria</taxon>
        <taxon>Candidatus Roizmaniibacteriota</taxon>
    </lineage>
</organism>
<reference evidence="3" key="1">
    <citation type="submission" date="2017-09" db="EMBL/GenBank/DDBJ databases">
        <title>Depth-based differentiation of microbial function through sediment-hosted aquifers and enrichment of novel symbionts in the deep terrestrial subsurface.</title>
        <authorList>
            <person name="Probst A.J."/>
            <person name="Ladd B."/>
            <person name="Jarett J.K."/>
            <person name="Geller-Mcgrath D.E."/>
            <person name="Sieber C.M.K."/>
            <person name="Emerson J.B."/>
            <person name="Anantharaman K."/>
            <person name="Thomas B.C."/>
            <person name="Malmstrom R."/>
            <person name="Stieglmeier M."/>
            <person name="Klingl A."/>
            <person name="Woyke T."/>
            <person name="Ryan C.M."/>
            <person name="Banfield J.F."/>
        </authorList>
    </citation>
    <scope>NUCLEOTIDE SEQUENCE [LARGE SCALE GENOMIC DNA]</scope>
</reference>
<evidence type="ECO:0000313" key="2">
    <source>
        <dbReference type="EMBL" id="PIY69491.1"/>
    </source>
</evidence>
<evidence type="ECO:0000256" key="1">
    <source>
        <dbReference type="SAM" id="Phobius"/>
    </source>
</evidence>
<evidence type="ECO:0000313" key="3">
    <source>
        <dbReference type="Proteomes" id="UP000230108"/>
    </source>
</evidence>
<dbReference type="EMBL" id="PFLF01000010">
    <property type="protein sequence ID" value="PIY69491.1"/>
    <property type="molecule type" value="Genomic_DNA"/>
</dbReference>
<proteinExistence type="predicted"/>
<accession>A0A2M7QE42</accession>
<sequence>MKDQKVVQQDEGINPMVVAVAGAVMGAGIAVAGVALADKKNRDKIKETAVRAKELTVEYVEGIQKQVKEKKSAVEEQISEDKEKVRKVVASAKNSLHKTANAVNKAVQTI</sequence>
<name>A0A2M7QE42_9BACT</name>
<evidence type="ECO:0008006" key="4">
    <source>
        <dbReference type="Google" id="ProtNLM"/>
    </source>
</evidence>
<dbReference type="Proteomes" id="UP000230108">
    <property type="component" value="Unassembled WGS sequence"/>
</dbReference>
<keyword evidence="1" id="KW-0472">Membrane</keyword>
<protein>
    <recommendedName>
        <fullName evidence="4">YtxH domain-containing protein</fullName>
    </recommendedName>
</protein>